<dbReference type="EMBL" id="JBBYXI010000003">
    <property type="protein sequence ID" value="MEN3931188.1"/>
    <property type="molecule type" value="Genomic_DNA"/>
</dbReference>
<keyword evidence="1" id="KW-0175">Coiled coil</keyword>
<dbReference type="Proteomes" id="UP001418637">
    <property type="component" value="Unassembled WGS sequence"/>
</dbReference>
<reference evidence="2 3" key="1">
    <citation type="submission" date="2024-04" db="EMBL/GenBank/DDBJ databases">
        <title>A novel species isolated from cricket.</title>
        <authorList>
            <person name="Wang H.-C."/>
        </authorList>
    </citation>
    <scope>NUCLEOTIDE SEQUENCE [LARGE SCALE GENOMIC DNA]</scope>
    <source>
        <strain evidence="2 3">WL0021</strain>
    </source>
</reference>
<organism evidence="2 3">
    <name type="scientific">Hohaiivirga grylli</name>
    <dbReference type="NCBI Taxonomy" id="3133970"/>
    <lineage>
        <taxon>Bacteria</taxon>
        <taxon>Pseudomonadati</taxon>
        <taxon>Pseudomonadota</taxon>
        <taxon>Alphaproteobacteria</taxon>
        <taxon>Hyphomicrobiales</taxon>
        <taxon>Methylobacteriaceae</taxon>
        <taxon>Hohaiivirga</taxon>
    </lineage>
</organism>
<proteinExistence type="predicted"/>
<keyword evidence="3" id="KW-1185">Reference proteome</keyword>
<protein>
    <submittedName>
        <fullName evidence="2">DUF465 domain-containing protein</fullName>
    </submittedName>
</protein>
<gene>
    <name evidence="2" type="ORF">WJT86_08975</name>
</gene>
<dbReference type="Gene3D" id="6.10.280.50">
    <property type="match status" value="1"/>
</dbReference>
<sequence length="70" mass="8009">MSPSLEEISQITRELNGLKQEHNDLDVAIAALIDKTDSDQLQLQRLKKRKLALKDRIKKLENMLTPDIIA</sequence>
<evidence type="ECO:0000256" key="1">
    <source>
        <dbReference type="SAM" id="Coils"/>
    </source>
</evidence>
<accession>A0ABV0BJQ5</accession>
<dbReference type="RefSeq" id="WP_346337226.1">
    <property type="nucleotide sequence ID" value="NZ_JBBYXI010000003.1"/>
</dbReference>
<name>A0ABV0BJQ5_9HYPH</name>
<dbReference type="InterPro" id="IPR007420">
    <property type="entry name" value="DUF465"/>
</dbReference>
<dbReference type="InterPro" id="IPR038444">
    <property type="entry name" value="DUF465_sf"/>
</dbReference>
<comment type="caution">
    <text evidence="2">The sequence shown here is derived from an EMBL/GenBank/DDBJ whole genome shotgun (WGS) entry which is preliminary data.</text>
</comment>
<feature type="coiled-coil region" evidence="1">
    <location>
        <begin position="8"/>
        <end position="63"/>
    </location>
</feature>
<evidence type="ECO:0000313" key="3">
    <source>
        <dbReference type="Proteomes" id="UP001418637"/>
    </source>
</evidence>
<dbReference type="Pfam" id="PF04325">
    <property type="entry name" value="DUF465"/>
    <property type="match status" value="1"/>
</dbReference>
<evidence type="ECO:0000313" key="2">
    <source>
        <dbReference type="EMBL" id="MEN3931188.1"/>
    </source>
</evidence>